<evidence type="ECO:0000256" key="10">
    <source>
        <dbReference type="ARBA" id="ARBA00022806"/>
    </source>
</evidence>
<evidence type="ECO:0000256" key="8">
    <source>
        <dbReference type="ARBA" id="ARBA00022763"/>
    </source>
</evidence>
<comment type="function">
    <text evidence="19">Key enzyme involved in DNA replication and DNA repair. Involved in Okazaki fragments processing by cleaving long flaps that escape FEN1: flaps that are longer than 27 nucleotides are coated by replication protein A complex (RPA), leading to recruit DNA2 which cleaves the flap until it is too short to bind RPA and becomes a substrate for FEN1. Also involved in 5'-end resection of DNA during double-strand break (DSB) repair by mediating the cleavage of 5'-ssDNA.</text>
</comment>
<name>A0A9W8CM73_9FUNG</name>
<evidence type="ECO:0000256" key="3">
    <source>
        <dbReference type="ARBA" id="ARBA00022485"/>
    </source>
</evidence>
<feature type="compositionally biased region" description="Basic residues" evidence="20">
    <location>
        <begin position="34"/>
        <end position="49"/>
    </location>
</feature>
<keyword evidence="3 19" id="KW-0004">4Fe-4S</keyword>
<keyword evidence="8 19" id="KW-0227">DNA damage</keyword>
<feature type="compositionally biased region" description="Polar residues" evidence="20">
    <location>
        <begin position="1"/>
        <end position="14"/>
    </location>
</feature>
<dbReference type="InterPro" id="IPR047187">
    <property type="entry name" value="SF1_C_Upf1"/>
</dbReference>
<evidence type="ECO:0000256" key="12">
    <source>
        <dbReference type="ARBA" id="ARBA00023004"/>
    </source>
</evidence>
<comment type="similarity">
    <text evidence="2 19">Belongs to the DNA2/NAM7 helicase family.</text>
</comment>
<protein>
    <recommendedName>
        <fullName evidence="19">DNA replication ATP-dependent helicase/nuclease</fullName>
        <ecNumber evidence="19">3.1.-.-</ecNumber>
        <ecNumber evidence="19">3.6.4.12</ecNumber>
    </recommendedName>
</protein>
<reference evidence="25" key="1">
    <citation type="submission" date="2022-07" db="EMBL/GenBank/DDBJ databases">
        <title>Phylogenomic reconstructions and comparative analyses of Kickxellomycotina fungi.</title>
        <authorList>
            <person name="Reynolds N.K."/>
            <person name="Stajich J.E."/>
            <person name="Barry K."/>
            <person name="Grigoriev I.V."/>
            <person name="Crous P."/>
            <person name="Smith M.E."/>
        </authorList>
    </citation>
    <scope>NUCLEOTIDE SEQUENCE</scope>
    <source>
        <strain evidence="25">NBRC 105413</strain>
    </source>
</reference>
<dbReference type="EC" id="3.1.-.-" evidence="19"/>
<dbReference type="InterPro" id="IPR041679">
    <property type="entry name" value="DNA2/NAM7-like_C"/>
</dbReference>
<evidence type="ECO:0000256" key="7">
    <source>
        <dbReference type="ARBA" id="ARBA00022741"/>
    </source>
</evidence>
<dbReference type="GO" id="GO:0017116">
    <property type="term" value="F:single-stranded DNA helicase activity"/>
    <property type="evidence" value="ECO:0007669"/>
    <property type="project" value="UniProtKB-UniRule"/>
</dbReference>
<feature type="domain" description="DUF83" evidence="21">
    <location>
        <begin position="665"/>
        <end position="771"/>
    </location>
</feature>
<dbReference type="GO" id="GO:0003677">
    <property type="term" value="F:DNA binding"/>
    <property type="evidence" value="ECO:0007669"/>
    <property type="project" value="UniProtKB-UniRule"/>
</dbReference>
<feature type="domain" description="DNA2/NAM7 helicase-like C-terminal" evidence="24">
    <location>
        <begin position="1214"/>
        <end position="1462"/>
    </location>
</feature>
<dbReference type="GO" id="GO:0006281">
    <property type="term" value="P:DNA repair"/>
    <property type="evidence" value="ECO:0007669"/>
    <property type="project" value="UniProtKB-KW"/>
</dbReference>
<dbReference type="Pfam" id="PF13087">
    <property type="entry name" value="AAA_12"/>
    <property type="match status" value="1"/>
</dbReference>
<dbReference type="Gene3D" id="3.40.50.300">
    <property type="entry name" value="P-loop containing nucleotide triphosphate hydrolases"/>
    <property type="match status" value="2"/>
</dbReference>
<keyword evidence="12 19" id="KW-0408">Iron</keyword>
<dbReference type="CDD" id="cd18808">
    <property type="entry name" value="SF1_C_Upf1"/>
    <property type="match status" value="1"/>
</dbReference>
<comment type="caution">
    <text evidence="25">The sequence shown here is derived from an EMBL/GenBank/DDBJ whole genome shotgun (WGS) entry which is preliminary data.</text>
</comment>
<comment type="subcellular location">
    <subcellularLocation>
        <location evidence="19">Nucleus</location>
    </subcellularLocation>
    <subcellularLocation>
        <location evidence="19">Chromosome</location>
    </subcellularLocation>
</comment>
<keyword evidence="7 19" id="KW-0547">Nucleotide-binding</keyword>
<dbReference type="PANTHER" id="PTHR10887">
    <property type="entry name" value="DNA2/NAM7 HELICASE FAMILY"/>
    <property type="match status" value="1"/>
</dbReference>
<dbReference type="InterPro" id="IPR022765">
    <property type="entry name" value="Dna2/Cas4_DUF83"/>
</dbReference>
<keyword evidence="16 19" id="KW-0539">Nucleus</keyword>
<dbReference type="CDD" id="cd18041">
    <property type="entry name" value="DEXXQc_DNA2"/>
    <property type="match status" value="1"/>
</dbReference>
<feature type="domain" description="DNA2/NAM7 helicase helicase" evidence="23">
    <location>
        <begin position="1037"/>
        <end position="1123"/>
    </location>
</feature>
<dbReference type="Proteomes" id="UP001145021">
    <property type="component" value="Unassembled WGS sequence"/>
</dbReference>
<evidence type="ECO:0000256" key="1">
    <source>
        <dbReference type="ARBA" id="ARBA00001966"/>
    </source>
</evidence>
<dbReference type="GO" id="GO:0005694">
    <property type="term" value="C:chromosome"/>
    <property type="evidence" value="ECO:0007669"/>
    <property type="project" value="UniProtKB-SubCell"/>
</dbReference>
<evidence type="ECO:0000256" key="20">
    <source>
        <dbReference type="SAM" id="MobiDB-lite"/>
    </source>
</evidence>
<feature type="region of interest" description="Disordered" evidence="20">
    <location>
        <begin position="1377"/>
        <end position="1399"/>
    </location>
</feature>
<keyword evidence="5 19" id="KW-0540">Nuclease</keyword>
<evidence type="ECO:0000256" key="14">
    <source>
        <dbReference type="ARBA" id="ARBA00023125"/>
    </source>
</evidence>
<evidence type="ECO:0000256" key="17">
    <source>
        <dbReference type="ARBA" id="ARBA00023268"/>
    </source>
</evidence>
<dbReference type="InterPro" id="IPR045055">
    <property type="entry name" value="DNA2/NAM7-like"/>
</dbReference>
<sequence>MSVFSKNKQLAQTTESEPEPEPELAKSQTQPKHLSQKRKREATTPHRHHSADSPLSARIANRADNPSNDVILWQAMSPSGTLKRVLRQTMYPGQKDVLVDNSSLTQGIVQQIIDSRNTDPMMAGTDRTEDDIMCALRRPPRLSLHHAASSDLSSSEPDLMMSNIEPATSITLDTTPVTKRVVRAIPRPLTISKSEKGFDKRLLLSSLLPTRLEQTIEAKDVDTAYTAQTFCIEQEKHESLSPTRPMSTTISATFVEETAGLDEPGSKGNSICNDRSIFTTGAEAHFSESSGYATGAACAAAADDADTQSIDNSMQRHTEPDQQLDDVDLDLDLQLNDIDMDSLLEGLDGIDDMDPMENIDDLLLDADNNNNNIDDATQNLSSANGTNSRMFKTYERCLTLLVTDGAYTSNQLEVHPSTSGAQRQRILRVYSQTAHRERCIYLRDEWISTPVSIGDHINIVGNIRDPNGNDGGSVVFDRHTVDRLFILNPDTLVSCTHLSDSFACTRRAVLRDRVREIDDGSSPNSIMLVGVLLHELFQSCALQNKWDDATISSTINAAITENIDRLWECQIDETAMYGQITQCVPIFQSWAVDYLHRSAANGAKYLNPNAFTSRGSMGKGMSLDTASPNKVALSKILNVEENIWSPKFGLKGKVDLTVLAQYIADGAKVQPFELKTGRAGQSLSHRAQVLLYTLLLSDRYDVNIDSGLLYYPRSGEMIQVQRVANELQALIGARNEMTQYLKHEGHIQRSLPAMCGNEHKCKTCNFQSSCFVLHKALENGSQKSAGVSKVLWEGCVDHLSEAHMEFIRTWMALVDREESEVLRFRAELWNLGSQYREQKTGRCLSNMRIVVDSIEDTHVTGSYNRYRMTFMPAEEDPQRSLLDTQVSVGDPVTVSTECGQYALSVGYVFALEYNRVVLALDRPVRGIPKRLSRFDAQTNQDFESIMEIRQRGSSMINEETLINPDVPPSAANDVFRIDQDEMNSGISRIRANLMRMFVARGGNEKCRRLIVDLQAPTFRPLHQDIEEKIIGLQQEKQLNTGQVAVLRKVLAANDYALVMGMPGTGKTTTIAELVGVLVSQGKSVLIASYTHVAVDNILLKLQDLGIPIVRLGNKNRVHPRIVKHLPSEAELLTVKQIDRYFSTAPVVATTCLGVNHPVFTRRKFDFCIIDEASQITLPVCLGPLLETSRFVLVGDHYQLPPLVCNFEARESGLGTSLFKLLCEAHPSAVVRLEYQYRMNSDIQRLANNLIYDGHLRCGTLQIADKRIHYKIDPMAAIQSWPFDIARPSEGLEMNWAAAALAPDRGAVFLDTDNIPGTESKAEGTDIAQNIVEIRIIKVLAEILQASGVEGRNIGILSPYRTQLKQLEIEFGIRTEVGRSDSSGGGHNQMNSGNSEANAERRDYSSIELHTIDRYQGRDADVIMISFVRSNAGQAIGDLLRDWRRINVAITRARLKLIMVGSSSTLKRSPLIGGMIKMLAARGCVIQIPKKAQIPAIACVSEIKASRTAEGGEGEGESSSGALASKTSQTRTAGSALLKRLPITKNILCE</sequence>
<keyword evidence="4 19" id="KW-0235">DNA replication</keyword>
<evidence type="ECO:0000313" key="25">
    <source>
        <dbReference type="EMBL" id="KAJ1647333.1"/>
    </source>
</evidence>
<dbReference type="FunFam" id="3.40.50.300:FF:001170">
    <property type="entry name" value="DNA replication helicase Dna2"/>
    <property type="match status" value="1"/>
</dbReference>
<feature type="region of interest" description="Disordered" evidence="20">
    <location>
        <begin position="1"/>
        <end position="61"/>
    </location>
</feature>
<keyword evidence="6 19" id="KW-0479">Metal-binding</keyword>
<gene>
    <name evidence="25" type="primary">dna2</name>
    <name evidence="25" type="ORF">LPJ64_001245</name>
</gene>
<evidence type="ECO:0000256" key="16">
    <source>
        <dbReference type="ARBA" id="ARBA00023242"/>
    </source>
</evidence>
<keyword evidence="15 19" id="KW-0234">DNA repair</keyword>
<evidence type="ECO:0000256" key="11">
    <source>
        <dbReference type="ARBA" id="ARBA00022840"/>
    </source>
</evidence>
<feature type="region of interest" description="Disordered" evidence="20">
    <location>
        <begin position="1507"/>
        <end position="1527"/>
    </location>
</feature>
<evidence type="ECO:0000256" key="13">
    <source>
        <dbReference type="ARBA" id="ARBA00023014"/>
    </source>
</evidence>
<evidence type="ECO:0000259" key="21">
    <source>
        <dbReference type="Pfam" id="PF01930"/>
    </source>
</evidence>
<evidence type="ECO:0000313" key="26">
    <source>
        <dbReference type="Proteomes" id="UP001145021"/>
    </source>
</evidence>
<evidence type="ECO:0000259" key="22">
    <source>
        <dbReference type="Pfam" id="PF08696"/>
    </source>
</evidence>
<dbReference type="Pfam" id="PF08696">
    <property type="entry name" value="Dna2"/>
    <property type="match status" value="1"/>
</dbReference>
<dbReference type="Pfam" id="PF13086">
    <property type="entry name" value="AAA_11"/>
    <property type="match status" value="2"/>
</dbReference>
<dbReference type="EMBL" id="JANBOH010000032">
    <property type="protein sequence ID" value="KAJ1647333.1"/>
    <property type="molecule type" value="Genomic_DNA"/>
</dbReference>
<accession>A0A9W8CM73</accession>
<keyword evidence="13 19" id="KW-0411">Iron-sulfur</keyword>
<keyword evidence="9 19" id="KW-0378">Hydrolase</keyword>
<evidence type="ECO:0000259" key="23">
    <source>
        <dbReference type="Pfam" id="PF13086"/>
    </source>
</evidence>
<comment type="cofactor">
    <cofactor evidence="1">
        <name>[4Fe-4S] cluster</name>
        <dbReference type="ChEBI" id="CHEBI:49883"/>
    </cofactor>
</comment>
<dbReference type="SUPFAM" id="SSF52540">
    <property type="entry name" value="P-loop containing nucleoside triphosphate hydrolases"/>
    <property type="match status" value="1"/>
</dbReference>
<dbReference type="CDD" id="cd22318">
    <property type="entry name" value="DNA2_N-like"/>
    <property type="match status" value="1"/>
</dbReference>
<evidence type="ECO:0000256" key="6">
    <source>
        <dbReference type="ARBA" id="ARBA00022723"/>
    </source>
</evidence>
<dbReference type="GO" id="GO:0046872">
    <property type="term" value="F:metal ion binding"/>
    <property type="evidence" value="ECO:0007669"/>
    <property type="project" value="UniProtKB-UniRule"/>
</dbReference>
<evidence type="ECO:0000256" key="18">
    <source>
        <dbReference type="ARBA" id="ARBA00047995"/>
    </source>
</evidence>
<dbReference type="GO" id="GO:0051539">
    <property type="term" value="F:4 iron, 4 sulfur cluster binding"/>
    <property type="evidence" value="ECO:0007669"/>
    <property type="project" value="UniProtKB-UniRule"/>
</dbReference>
<dbReference type="InterPro" id="IPR011604">
    <property type="entry name" value="PDDEXK-like_dom_sf"/>
</dbReference>
<dbReference type="EC" id="3.6.4.12" evidence="19"/>
<keyword evidence="26" id="KW-1185">Reference proteome</keyword>
<dbReference type="Gene3D" id="3.90.320.10">
    <property type="match status" value="1"/>
</dbReference>
<evidence type="ECO:0000256" key="9">
    <source>
        <dbReference type="ARBA" id="ARBA00022801"/>
    </source>
</evidence>
<keyword evidence="11 19" id="KW-0067">ATP-binding</keyword>
<evidence type="ECO:0000259" key="24">
    <source>
        <dbReference type="Pfam" id="PF13087"/>
    </source>
</evidence>
<dbReference type="InterPro" id="IPR014808">
    <property type="entry name" value="DNA_replication_fac_Dna2_N"/>
</dbReference>
<evidence type="ECO:0000256" key="19">
    <source>
        <dbReference type="RuleBase" id="RU367041"/>
    </source>
</evidence>
<evidence type="ECO:0000256" key="15">
    <source>
        <dbReference type="ARBA" id="ARBA00023204"/>
    </source>
</evidence>
<organism evidence="25 26">
    <name type="scientific">Coemansia asiatica</name>
    <dbReference type="NCBI Taxonomy" id="1052880"/>
    <lineage>
        <taxon>Eukaryota</taxon>
        <taxon>Fungi</taxon>
        <taxon>Fungi incertae sedis</taxon>
        <taxon>Zoopagomycota</taxon>
        <taxon>Kickxellomycotina</taxon>
        <taxon>Kickxellomycetes</taxon>
        <taxon>Kickxellales</taxon>
        <taxon>Kickxellaceae</taxon>
        <taxon>Coemansia</taxon>
    </lineage>
</organism>
<dbReference type="GO" id="GO:0005524">
    <property type="term" value="F:ATP binding"/>
    <property type="evidence" value="ECO:0007669"/>
    <property type="project" value="UniProtKB-UniRule"/>
</dbReference>
<keyword evidence="10 19" id="KW-0347">Helicase</keyword>
<feature type="domain" description="DNA2/NAM7 helicase helicase" evidence="23">
    <location>
        <begin position="1138"/>
        <end position="1204"/>
    </location>
</feature>
<keyword evidence="17 19" id="KW-0511">Multifunctional enzyme</keyword>
<keyword evidence="25" id="KW-0255">Endonuclease</keyword>
<comment type="catalytic activity">
    <reaction evidence="18 19">
        <text>ATP + H2O = ADP + phosphate + H(+)</text>
        <dbReference type="Rhea" id="RHEA:13065"/>
        <dbReference type="ChEBI" id="CHEBI:15377"/>
        <dbReference type="ChEBI" id="CHEBI:15378"/>
        <dbReference type="ChEBI" id="CHEBI:30616"/>
        <dbReference type="ChEBI" id="CHEBI:43474"/>
        <dbReference type="ChEBI" id="CHEBI:456216"/>
        <dbReference type="EC" id="3.6.4.12"/>
    </reaction>
</comment>
<dbReference type="Pfam" id="PF01930">
    <property type="entry name" value="Cas_Cas4"/>
    <property type="match status" value="1"/>
</dbReference>
<feature type="compositionally biased region" description="Polar residues" evidence="20">
    <location>
        <begin position="1387"/>
        <end position="1396"/>
    </location>
</feature>
<dbReference type="GO" id="GO:0071932">
    <property type="term" value="P:replication fork reversal"/>
    <property type="evidence" value="ECO:0007669"/>
    <property type="project" value="TreeGrafter"/>
</dbReference>
<dbReference type="GO" id="GO:0033567">
    <property type="term" value="P:DNA replication, Okazaki fragment processing"/>
    <property type="evidence" value="ECO:0007669"/>
    <property type="project" value="UniProtKB-UniRule"/>
</dbReference>
<evidence type="ECO:0000256" key="2">
    <source>
        <dbReference type="ARBA" id="ARBA00007913"/>
    </source>
</evidence>
<dbReference type="PANTHER" id="PTHR10887:SF433">
    <property type="entry name" value="DNA REPLICATION ATP-DEPENDENT HELICASE_NUCLEASE DNA2"/>
    <property type="match status" value="1"/>
</dbReference>
<keyword evidence="14 19" id="KW-0238">DNA-binding</keyword>
<evidence type="ECO:0000256" key="4">
    <source>
        <dbReference type="ARBA" id="ARBA00022705"/>
    </source>
</evidence>
<dbReference type="GO" id="GO:0005737">
    <property type="term" value="C:cytoplasm"/>
    <property type="evidence" value="ECO:0007669"/>
    <property type="project" value="TreeGrafter"/>
</dbReference>
<dbReference type="InterPro" id="IPR027417">
    <property type="entry name" value="P-loop_NTPase"/>
</dbReference>
<dbReference type="GO" id="GO:0005634">
    <property type="term" value="C:nucleus"/>
    <property type="evidence" value="ECO:0007669"/>
    <property type="project" value="UniProtKB-SubCell"/>
</dbReference>
<feature type="domain" description="DNA replication factor Dna2 N-terminal" evidence="22">
    <location>
        <begin position="433"/>
        <end position="658"/>
    </location>
</feature>
<evidence type="ECO:0000256" key="5">
    <source>
        <dbReference type="ARBA" id="ARBA00022722"/>
    </source>
</evidence>
<dbReference type="GO" id="GO:0017108">
    <property type="term" value="F:5'-flap endonuclease activity"/>
    <property type="evidence" value="ECO:0007669"/>
    <property type="project" value="UniProtKB-UniRule"/>
</dbReference>
<dbReference type="InterPro" id="IPR041677">
    <property type="entry name" value="DNA2/NAM7_AAA_11"/>
</dbReference>
<proteinExistence type="inferred from homology"/>
<keyword evidence="19" id="KW-0158">Chromosome</keyword>
<dbReference type="InterPro" id="IPR026851">
    <property type="entry name" value="Dna2/JHS1_DEXXQ-box"/>
</dbReference>